<keyword evidence="2" id="KW-1185">Reference proteome</keyword>
<dbReference type="EMBL" id="KL597007">
    <property type="protein sequence ID" value="KER20950.1"/>
    <property type="molecule type" value="Genomic_DNA"/>
</dbReference>
<proteinExistence type="predicted"/>
<gene>
    <name evidence="1" type="ORF">T265_10607</name>
</gene>
<organism evidence="1 2">
    <name type="scientific">Opisthorchis viverrini</name>
    <name type="common">Southeast Asian liver fluke</name>
    <dbReference type="NCBI Taxonomy" id="6198"/>
    <lineage>
        <taxon>Eukaryota</taxon>
        <taxon>Metazoa</taxon>
        <taxon>Spiralia</taxon>
        <taxon>Lophotrochozoa</taxon>
        <taxon>Platyhelminthes</taxon>
        <taxon>Trematoda</taxon>
        <taxon>Digenea</taxon>
        <taxon>Opisthorchiida</taxon>
        <taxon>Opisthorchiata</taxon>
        <taxon>Opisthorchiidae</taxon>
        <taxon>Opisthorchis</taxon>
    </lineage>
</organism>
<dbReference type="Proteomes" id="UP000054324">
    <property type="component" value="Unassembled WGS sequence"/>
</dbReference>
<protein>
    <submittedName>
        <fullName evidence="1">Uncharacterized protein</fullName>
    </submittedName>
</protein>
<dbReference type="AlphaFoldDB" id="A0A074ZCM3"/>
<dbReference type="RefSeq" id="XP_009175293.1">
    <property type="nucleotide sequence ID" value="XM_009177029.1"/>
</dbReference>
<reference evidence="1 2" key="1">
    <citation type="submission" date="2013-11" db="EMBL/GenBank/DDBJ databases">
        <title>Opisthorchis viverrini - life in the bile duct.</title>
        <authorList>
            <person name="Young N.D."/>
            <person name="Nagarajan N."/>
            <person name="Lin S.J."/>
            <person name="Korhonen P.K."/>
            <person name="Jex A.R."/>
            <person name="Hall R.S."/>
            <person name="Safavi-Hemami H."/>
            <person name="Kaewkong W."/>
            <person name="Bertrand D."/>
            <person name="Gao S."/>
            <person name="Seet Q."/>
            <person name="Wongkham S."/>
            <person name="Teh B.T."/>
            <person name="Wongkham C."/>
            <person name="Intapan P.M."/>
            <person name="Maleewong W."/>
            <person name="Yang X."/>
            <person name="Hu M."/>
            <person name="Wang Z."/>
            <person name="Hofmann A."/>
            <person name="Sternberg P.W."/>
            <person name="Tan P."/>
            <person name="Wang J."/>
            <person name="Gasser R.B."/>
        </authorList>
    </citation>
    <scope>NUCLEOTIDE SEQUENCE [LARGE SCALE GENOMIC DNA]</scope>
</reference>
<dbReference type="GeneID" id="20324775"/>
<evidence type="ECO:0000313" key="2">
    <source>
        <dbReference type="Proteomes" id="UP000054324"/>
    </source>
</evidence>
<dbReference type="CTD" id="20324775"/>
<dbReference type="KEGG" id="ovi:T265_10607"/>
<name>A0A074ZCM3_OPIVI</name>
<evidence type="ECO:0000313" key="1">
    <source>
        <dbReference type="EMBL" id="KER20950.1"/>
    </source>
</evidence>
<accession>A0A074ZCM3</accession>
<sequence>MDVRLENREANMITTNDQTCCHFQVGSNLQNQIQILVRKEPEARIGKTAISQAVLHKFM</sequence>